<gene>
    <name evidence="1" type="ORF">L6452_22050</name>
</gene>
<sequence>MTLPIVADLALKTAAASIPKNMNLDKVSKVESSYASKVPIERFLDSFAASNSSGSKKNSSPREKEIKNSLAQFSNKRFNAISDGSKALKSNFSCKRILCSSSATKSSPLSQNEGSLFKKNESKSPVEGSSKVRHDCKNDLRALMNRSLVASPKLGSPCSNNKEKRSSCDKESERSGHNCILCNKEFSYSAQDDYGSHEDAEYKYRIEFRPQLLPCVDVLPCGHAFHSECLRYVIPEEQSTDPQCVLCLSMA</sequence>
<evidence type="ECO:0000313" key="1">
    <source>
        <dbReference type="EMBL" id="KAI3715083.1"/>
    </source>
</evidence>
<reference evidence="1 2" key="2">
    <citation type="journal article" date="2022" name="Mol. Ecol. Resour.">
        <title>The genomes of chicory, endive, great burdock and yacon provide insights into Asteraceae paleo-polyploidization history and plant inulin production.</title>
        <authorList>
            <person name="Fan W."/>
            <person name="Wang S."/>
            <person name="Wang H."/>
            <person name="Wang A."/>
            <person name="Jiang F."/>
            <person name="Liu H."/>
            <person name="Zhao H."/>
            <person name="Xu D."/>
            <person name="Zhang Y."/>
        </authorList>
    </citation>
    <scope>NUCLEOTIDE SEQUENCE [LARGE SCALE GENOMIC DNA]</scope>
    <source>
        <strain evidence="2">cv. Niubang</strain>
    </source>
</reference>
<protein>
    <submittedName>
        <fullName evidence="1">Uncharacterized protein</fullName>
    </submittedName>
</protein>
<name>A0ACB9B0E6_ARCLA</name>
<evidence type="ECO:0000313" key="2">
    <source>
        <dbReference type="Proteomes" id="UP001055879"/>
    </source>
</evidence>
<proteinExistence type="predicted"/>
<dbReference type="Proteomes" id="UP001055879">
    <property type="component" value="Linkage Group LG07"/>
</dbReference>
<comment type="caution">
    <text evidence="1">The sequence shown here is derived from an EMBL/GenBank/DDBJ whole genome shotgun (WGS) entry which is preliminary data.</text>
</comment>
<reference evidence="2" key="1">
    <citation type="journal article" date="2022" name="Mol. Ecol. Resour.">
        <title>The genomes of chicory, endive, great burdock and yacon provide insights into Asteraceae palaeo-polyploidization history and plant inulin production.</title>
        <authorList>
            <person name="Fan W."/>
            <person name="Wang S."/>
            <person name="Wang H."/>
            <person name="Wang A."/>
            <person name="Jiang F."/>
            <person name="Liu H."/>
            <person name="Zhao H."/>
            <person name="Xu D."/>
            <person name="Zhang Y."/>
        </authorList>
    </citation>
    <scope>NUCLEOTIDE SEQUENCE [LARGE SCALE GENOMIC DNA]</scope>
    <source>
        <strain evidence="2">cv. Niubang</strain>
    </source>
</reference>
<accession>A0ACB9B0E6</accession>
<organism evidence="1 2">
    <name type="scientific">Arctium lappa</name>
    <name type="common">Greater burdock</name>
    <name type="synonym">Lappa major</name>
    <dbReference type="NCBI Taxonomy" id="4217"/>
    <lineage>
        <taxon>Eukaryota</taxon>
        <taxon>Viridiplantae</taxon>
        <taxon>Streptophyta</taxon>
        <taxon>Embryophyta</taxon>
        <taxon>Tracheophyta</taxon>
        <taxon>Spermatophyta</taxon>
        <taxon>Magnoliopsida</taxon>
        <taxon>eudicotyledons</taxon>
        <taxon>Gunneridae</taxon>
        <taxon>Pentapetalae</taxon>
        <taxon>asterids</taxon>
        <taxon>campanulids</taxon>
        <taxon>Asterales</taxon>
        <taxon>Asteraceae</taxon>
        <taxon>Carduoideae</taxon>
        <taxon>Cardueae</taxon>
        <taxon>Arctiinae</taxon>
        <taxon>Arctium</taxon>
    </lineage>
</organism>
<keyword evidence="2" id="KW-1185">Reference proteome</keyword>
<dbReference type="EMBL" id="CM042053">
    <property type="protein sequence ID" value="KAI3715083.1"/>
    <property type="molecule type" value="Genomic_DNA"/>
</dbReference>